<evidence type="ECO:0000313" key="3">
    <source>
        <dbReference type="Proteomes" id="UP000002640"/>
    </source>
</evidence>
<evidence type="ECO:0000256" key="1">
    <source>
        <dbReference type="SAM" id="MobiDB-lite"/>
    </source>
</evidence>
<dbReference type="OMA" id="SAMSCQD"/>
<dbReference type="KEGG" id="psoj:PHYSODRAFT_518945"/>
<dbReference type="EMBL" id="JH159158">
    <property type="protein sequence ID" value="EGZ10709.1"/>
    <property type="molecule type" value="Genomic_DNA"/>
</dbReference>
<name>G5A1B0_PHYSP</name>
<gene>
    <name evidence="2" type="ORF">PHYSODRAFT_518945</name>
</gene>
<dbReference type="Proteomes" id="UP000002640">
    <property type="component" value="Unassembled WGS sequence"/>
</dbReference>
<evidence type="ECO:0008006" key="4">
    <source>
        <dbReference type="Google" id="ProtNLM"/>
    </source>
</evidence>
<feature type="region of interest" description="Disordered" evidence="1">
    <location>
        <begin position="46"/>
        <end position="100"/>
    </location>
</feature>
<dbReference type="AlphaFoldDB" id="G5A1B0"/>
<sequence>MATDSAFLAEVEDFLVSFDLPTFPTLRTLASDGNSDEALPIDAVSKHEEAPQPLPSSTSAALKKTPLDAATKLELERAKDRKRRSAYRERRRAEKETLQKQVGELSEEKVALKKIKDAERSVASAAWEMVAKRQLQARLNAEEKQRRLIQAVESQANVIEEFKGFMHERLSIVDDTGDAIYKQKRIRLEPSDAEFYKAFADELDAIYAHTDEALKAYGLDSTDAGWDGPRRKWNEEGDGGYYVYADKHVMPFDFKHICKFTWKVAQLDHRQEDREHYDGIESPENTSAFKFRVTTRLNSGRTVSVLQRAVVRRYLTDDRSVVVWRSFTEGEGVFMGMHADERGWCVSIPLPSSPKSRTLTRTMMRHVPMHFSSKSVQAPDAKQFTGFVLDTGTEDANEIASRLETLLLHDK</sequence>
<protein>
    <recommendedName>
        <fullName evidence="4">BZIP domain-containing protein</fullName>
    </recommendedName>
</protein>
<accession>G5A1B0</accession>
<keyword evidence="3" id="KW-1185">Reference proteome</keyword>
<dbReference type="RefSeq" id="XP_009533454.1">
    <property type="nucleotide sequence ID" value="XM_009535159.1"/>
</dbReference>
<organism evidence="2 3">
    <name type="scientific">Phytophthora sojae (strain P6497)</name>
    <name type="common">Soybean stem and root rot agent</name>
    <name type="synonym">Phytophthora megasperma f. sp. glycines</name>
    <dbReference type="NCBI Taxonomy" id="1094619"/>
    <lineage>
        <taxon>Eukaryota</taxon>
        <taxon>Sar</taxon>
        <taxon>Stramenopiles</taxon>
        <taxon>Oomycota</taxon>
        <taxon>Peronosporomycetes</taxon>
        <taxon>Peronosporales</taxon>
        <taxon>Peronosporaceae</taxon>
        <taxon>Phytophthora</taxon>
    </lineage>
</organism>
<dbReference type="SMR" id="G5A1B0"/>
<dbReference type="InParanoid" id="G5A1B0"/>
<feature type="compositionally biased region" description="Basic and acidic residues" evidence="1">
    <location>
        <begin position="86"/>
        <end position="98"/>
    </location>
</feature>
<reference evidence="2 3" key="1">
    <citation type="journal article" date="2006" name="Science">
        <title>Phytophthora genome sequences uncover evolutionary origins and mechanisms of pathogenesis.</title>
        <authorList>
            <person name="Tyler B.M."/>
            <person name="Tripathy S."/>
            <person name="Zhang X."/>
            <person name="Dehal P."/>
            <person name="Jiang R.H."/>
            <person name="Aerts A."/>
            <person name="Arredondo F.D."/>
            <person name="Baxter L."/>
            <person name="Bensasson D."/>
            <person name="Beynon J.L."/>
            <person name="Chapman J."/>
            <person name="Damasceno C.M."/>
            <person name="Dorrance A.E."/>
            <person name="Dou D."/>
            <person name="Dickerman A.W."/>
            <person name="Dubchak I.L."/>
            <person name="Garbelotto M."/>
            <person name="Gijzen M."/>
            <person name="Gordon S.G."/>
            <person name="Govers F."/>
            <person name="Grunwald N.J."/>
            <person name="Huang W."/>
            <person name="Ivors K.L."/>
            <person name="Jones R.W."/>
            <person name="Kamoun S."/>
            <person name="Krampis K."/>
            <person name="Lamour K.H."/>
            <person name="Lee M.K."/>
            <person name="McDonald W.H."/>
            <person name="Medina M."/>
            <person name="Meijer H.J."/>
            <person name="Nordberg E.K."/>
            <person name="Maclean D.J."/>
            <person name="Ospina-Giraldo M.D."/>
            <person name="Morris P.F."/>
            <person name="Phuntumart V."/>
            <person name="Putnam N.H."/>
            <person name="Rash S."/>
            <person name="Rose J.K."/>
            <person name="Sakihama Y."/>
            <person name="Salamov A.A."/>
            <person name="Savidor A."/>
            <person name="Scheuring C.F."/>
            <person name="Smith B.M."/>
            <person name="Sobral B.W."/>
            <person name="Terry A."/>
            <person name="Torto-Alalibo T.A."/>
            <person name="Win J."/>
            <person name="Xu Z."/>
            <person name="Zhang H."/>
            <person name="Grigoriev I.V."/>
            <person name="Rokhsar D.S."/>
            <person name="Boore J.L."/>
        </authorList>
    </citation>
    <scope>NUCLEOTIDE SEQUENCE [LARGE SCALE GENOMIC DNA]</scope>
    <source>
        <strain evidence="2 3">P6497</strain>
    </source>
</reference>
<dbReference type="GeneID" id="20660122"/>
<evidence type="ECO:0000313" key="2">
    <source>
        <dbReference type="EMBL" id="EGZ10709.1"/>
    </source>
</evidence>
<proteinExistence type="predicted"/>